<dbReference type="Pfam" id="PF16095">
    <property type="entry name" value="COR-A"/>
    <property type="match status" value="1"/>
</dbReference>
<dbReference type="InterPro" id="IPR032171">
    <property type="entry name" value="COR-A"/>
</dbReference>
<keyword evidence="5" id="KW-0418">Kinase</keyword>
<dbReference type="GO" id="GO:0005524">
    <property type="term" value="F:ATP binding"/>
    <property type="evidence" value="ECO:0007669"/>
    <property type="project" value="UniProtKB-KW"/>
</dbReference>
<evidence type="ECO:0000256" key="2">
    <source>
        <dbReference type="ARBA" id="ARBA00022679"/>
    </source>
</evidence>
<feature type="domain" description="OTU" evidence="10">
    <location>
        <begin position="1030"/>
        <end position="1171"/>
    </location>
</feature>
<dbReference type="PROSITE" id="PS50802">
    <property type="entry name" value="OTU"/>
    <property type="match status" value="1"/>
</dbReference>
<keyword evidence="6" id="KW-0067">ATP-binding</keyword>
<comment type="catalytic activity">
    <reaction evidence="7">
        <text>L-threonyl-[protein] + ATP = O-phospho-L-threonyl-[protein] + ADP + H(+)</text>
        <dbReference type="Rhea" id="RHEA:46608"/>
        <dbReference type="Rhea" id="RHEA-COMP:11060"/>
        <dbReference type="Rhea" id="RHEA-COMP:11605"/>
        <dbReference type="ChEBI" id="CHEBI:15378"/>
        <dbReference type="ChEBI" id="CHEBI:30013"/>
        <dbReference type="ChEBI" id="CHEBI:30616"/>
        <dbReference type="ChEBI" id="CHEBI:61977"/>
        <dbReference type="ChEBI" id="CHEBI:456216"/>
        <dbReference type="EC" id="2.7.11.1"/>
    </reaction>
</comment>
<keyword evidence="2" id="KW-0808">Transferase</keyword>
<dbReference type="CDD" id="cd00882">
    <property type="entry name" value="Ras_like_GTPase"/>
    <property type="match status" value="1"/>
</dbReference>
<evidence type="ECO:0000256" key="1">
    <source>
        <dbReference type="ARBA" id="ARBA00012513"/>
    </source>
</evidence>
<dbReference type="InterPro" id="IPR011044">
    <property type="entry name" value="Quino_amine_DH_bsu"/>
</dbReference>
<protein>
    <recommendedName>
        <fullName evidence="1">non-specific serine/threonine protein kinase</fullName>
        <ecNumber evidence="1">2.7.11.1</ecNumber>
    </recommendedName>
</protein>
<dbReference type="SUPFAM" id="SSF52540">
    <property type="entry name" value="P-loop containing nucleoside triphosphate hydrolases"/>
    <property type="match status" value="1"/>
</dbReference>
<name>A0ABD3XT81_SINWO</name>
<sequence>MDDILLVIDYDESSLDVYNLHDGKRITSHRLESRPWDVCLINQTEVAVCLWSEVVILSVTSRDGVKLVNTLQTGLLCCSLVKWRSDKLVISGWKGGMLCWVILSITDGRLDSTHDICRGWETHMAVREDTVYISCLTRDSITTGVYAFDLLTNKQKFVYQHRELTSPGSIMADMDYVYVCDRNRIHQLTDSGQLVTIHTVSSSMWSIFYDDQQGLLYTTSLGSNVITVYKMEFIHQQDSVVPAEVLKMDTRSLYMYKDALNEGKEKVYNIKVMVVGQYGVGKTTLTQRLLGKNVNISERHSTDGIDIHIECSKISLSTGEWTTQEKNAEQYSRLQRLVKLLNERVKKLDSEGKQERHVEIIDMVTSEENISGHHHHGLPVSANHLICQEVKQPPSQPAQPPSQPAQLPIAKVGPESSSESGAKTNEKDAVMEILQLVNENSGQLNKSNVEYAALGVWDFAGQYVFYTTHQTFMTSRAIYLLVIDLSQQITDLIKDDECFIDMEGIKQYHVHDFIEIWLNSVHSCEPTSHPGTPPVILVGTHADKIPEKNRQEVILAYFLKIRQMLKDKPIVLHLMDSIAIDNTQCDPKLDNLKRRIFELASKQPYWGEEKPARWIALEQKIMTLKVSGVKVVPLSLIEEINRSASVRIKDREELELFLSFQHEIGTILYFSVEVLREKIVLDPQWLIDALKSLITAQMFIIQNPAIIKMWYAFKEKGKLTHELIDAVWTKKEKPDFHDNKDHIILVMEKLNIIARPISYTEDGMSVKEEDYFLAPCMLREATPKGVICPESDPENEATSVLCFVCKGKFLPTPIFHRLLGACLTRWPIAKTKSENQIYCGCCVFDLDHHHTLTLHFFGHVIFARAIGRGVTDTSQSSKLCIETRKFIYDNLLKITRNLGQSLEFEMHIQCPNCDPDSTEGLFDVPLLQKHAKVVCNSHDERHTLVSQKLLRLWFEDGGQTDIEDIMEGKESKVFKTGEDASKDRVSSTSIKKGVTCSDPNLLCQILQTSQQAVSCSESTLEANCLSVGLELHGETPADGNCFFEAVSSQLQRLNCVVRKSPQQLRQEVVAFMRTNRGIQASEGTIHLDSFIYSESFDDYCSRMARDDEWADHMVVVAMAMMLQIDIMIVTSSPLSGPENIIVWVVGKTDFQDDPILLGHVWESHYMSLQPIAPVVLDQDLAGHSAQPQTNVPSTVPTAHIMQISAAGSTSSTAVGLIQDPTTNCIRTDSMQASAFGSTTAVMQTPTPVSTTANVLLTASSASTPTITNGSTPCPKFTSTTAVMQAATTVPTTTNVLLPATSASTPSTTTGSIPCPTFTSTTTVMQASISVPITTNVLLTTSSISTPSTATSSTPCQSPTSTTAAVTQAPSLDDTDRFMHIACLLVNVGSRVLRRLLLFHTVTPTCTLDQYLAKKRIDIDNIKKRKILNKSQMDILFPSGGITSLGDYDISLLSALFTNIVPNISPQQLNMIQFLRDKRNEIFAHAKSVTVSSNDYQTFWNDICKTLEALSKQCNDPDFDNEISKEIQGIQVSTVQGTSLHDTLQTHPRRVETLERLVQYLISIQDQKSDKESDDSDS</sequence>
<evidence type="ECO:0000313" key="12">
    <source>
        <dbReference type="EMBL" id="KAL3889416.1"/>
    </source>
</evidence>
<feature type="compositionally biased region" description="Pro residues" evidence="9">
    <location>
        <begin position="394"/>
        <end position="403"/>
    </location>
</feature>
<dbReference type="Pfam" id="PF02338">
    <property type="entry name" value="OTU"/>
    <property type="match status" value="1"/>
</dbReference>
<dbReference type="EC" id="2.7.11.1" evidence="1"/>
<dbReference type="InterPro" id="IPR041249">
    <property type="entry name" value="HEPN_DZIP3"/>
</dbReference>
<evidence type="ECO:0000256" key="6">
    <source>
        <dbReference type="ARBA" id="ARBA00022840"/>
    </source>
</evidence>
<evidence type="ECO:0000259" key="10">
    <source>
        <dbReference type="PROSITE" id="PS50802"/>
    </source>
</evidence>
<evidence type="ECO:0000256" key="3">
    <source>
        <dbReference type="ARBA" id="ARBA00022737"/>
    </source>
</evidence>
<evidence type="ECO:0000256" key="8">
    <source>
        <dbReference type="ARBA" id="ARBA00048679"/>
    </source>
</evidence>
<evidence type="ECO:0000313" key="13">
    <source>
        <dbReference type="Proteomes" id="UP001634394"/>
    </source>
</evidence>
<dbReference type="InterPro" id="IPR027417">
    <property type="entry name" value="P-loop_NTPase"/>
</dbReference>
<evidence type="ECO:0000256" key="7">
    <source>
        <dbReference type="ARBA" id="ARBA00047899"/>
    </source>
</evidence>
<keyword evidence="4" id="KW-0547">Nucleotide-binding</keyword>
<dbReference type="InterPro" id="IPR050704">
    <property type="entry name" value="Peptidase_C85-like"/>
</dbReference>
<dbReference type="PANTHER" id="PTHR12419">
    <property type="entry name" value="OTU DOMAIN CONTAINING PROTEIN"/>
    <property type="match status" value="1"/>
</dbReference>
<keyword evidence="3" id="KW-0677">Repeat</keyword>
<feature type="domain" description="Roc" evidence="11">
    <location>
        <begin position="263"/>
        <end position="603"/>
    </location>
</feature>
<dbReference type="Gene3D" id="3.90.70.80">
    <property type="match status" value="1"/>
</dbReference>
<dbReference type="InterPro" id="IPR036388">
    <property type="entry name" value="WH-like_DNA-bd_sf"/>
</dbReference>
<dbReference type="Gene3D" id="1.10.10.10">
    <property type="entry name" value="Winged helix-like DNA-binding domain superfamily/Winged helix DNA-binding domain"/>
    <property type="match status" value="1"/>
</dbReference>
<evidence type="ECO:0000259" key="11">
    <source>
        <dbReference type="PROSITE" id="PS51424"/>
    </source>
</evidence>
<evidence type="ECO:0000256" key="9">
    <source>
        <dbReference type="SAM" id="MobiDB-lite"/>
    </source>
</evidence>
<dbReference type="GO" id="GO:0016301">
    <property type="term" value="F:kinase activity"/>
    <property type="evidence" value="ECO:0007669"/>
    <property type="project" value="UniProtKB-KW"/>
</dbReference>
<accession>A0ABD3XT81</accession>
<dbReference type="Proteomes" id="UP001634394">
    <property type="component" value="Unassembled WGS sequence"/>
</dbReference>
<dbReference type="Pfam" id="PF08477">
    <property type="entry name" value="Roc"/>
    <property type="match status" value="1"/>
</dbReference>
<evidence type="ECO:0000256" key="4">
    <source>
        <dbReference type="ARBA" id="ARBA00022741"/>
    </source>
</evidence>
<dbReference type="EMBL" id="JBJQND010000001">
    <property type="protein sequence ID" value="KAL3889416.1"/>
    <property type="molecule type" value="Genomic_DNA"/>
</dbReference>
<proteinExistence type="predicted"/>
<feature type="region of interest" description="Disordered" evidence="9">
    <location>
        <begin position="392"/>
        <end position="424"/>
    </location>
</feature>
<dbReference type="InterPro" id="IPR020859">
    <property type="entry name" value="ROC"/>
</dbReference>
<comment type="caution">
    <text evidence="12">The sequence shown here is derived from an EMBL/GenBank/DDBJ whole genome shotgun (WGS) entry which is preliminary data.</text>
</comment>
<reference evidence="12 13" key="1">
    <citation type="submission" date="2024-11" db="EMBL/GenBank/DDBJ databases">
        <title>Chromosome-level genome assembly of the freshwater bivalve Anodonta woodiana.</title>
        <authorList>
            <person name="Chen X."/>
        </authorList>
    </citation>
    <scope>NUCLEOTIDE SEQUENCE [LARGE SCALE GENOMIC DNA]</scope>
    <source>
        <strain evidence="12">MN2024</strain>
        <tissue evidence="12">Gills</tissue>
    </source>
</reference>
<gene>
    <name evidence="12" type="ORF">ACJMK2_001760</name>
</gene>
<dbReference type="Gene3D" id="3.30.70.1390">
    <property type="entry name" value="ROC domain from the Parkinson's disease-associated leucine-rich repeat kinase 2"/>
    <property type="match status" value="1"/>
</dbReference>
<dbReference type="PROSITE" id="PS51424">
    <property type="entry name" value="ROC"/>
    <property type="match status" value="1"/>
</dbReference>
<dbReference type="InterPro" id="IPR003323">
    <property type="entry name" value="OTU_dom"/>
</dbReference>
<dbReference type="CDD" id="cd22758">
    <property type="entry name" value="OTU_232R-like"/>
    <property type="match status" value="1"/>
</dbReference>
<evidence type="ECO:0000256" key="5">
    <source>
        <dbReference type="ARBA" id="ARBA00022777"/>
    </source>
</evidence>
<organism evidence="12 13">
    <name type="scientific">Sinanodonta woodiana</name>
    <name type="common">Chinese pond mussel</name>
    <name type="synonym">Anodonta woodiana</name>
    <dbReference type="NCBI Taxonomy" id="1069815"/>
    <lineage>
        <taxon>Eukaryota</taxon>
        <taxon>Metazoa</taxon>
        <taxon>Spiralia</taxon>
        <taxon>Lophotrochozoa</taxon>
        <taxon>Mollusca</taxon>
        <taxon>Bivalvia</taxon>
        <taxon>Autobranchia</taxon>
        <taxon>Heteroconchia</taxon>
        <taxon>Palaeoheterodonta</taxon>
        <taxon>Unionida</taxon>
        <taxon>Unionoidea</taxon>
        <taxon>Unionidae</taxon>
        <taxon>Unioninae</taxon>
        <taxon>Sinanodonta</taxon>
    </lineage>
</organism>
<dbReference type="InterPro" id="IPR038765">
    <property type="entry name" value="Papain-like_cys_pep_sf"/>
</dbReference>
<keyword evidence="13" id="KW-1185">Reference proteome</keyword>
<comment type="catalytic activity">
    <reaction evidence="8">
        <text>L-seryl-[protein] + ATP = O-phospho-L-seryl-[protein] + ADP + H(+)</text>
        <dbReference type="Rhea" id="RHEA:17989"/>
        <dbReference type="Rhea" id="RHEA-COMP:9863"/>
        <dbReference type="Rhea" id="RHEA-COMP:11604"/>
        <dbReference type="ChEBI" id="CHEBI:15378"/>
        <dbReference type="ChEBI" id="CHEBI:29999"/>
        <dbReference type="ChEBI" id="CHEBI:30616"/>
        <dbReference type="ChEBI" id="CHEBI:83421"/>
        <dbReference type="ChEBI" id="CHEBI:456216"/>
        <dbReference type="EC" id="2.7.11.1"/>
    </reaction>
</comment>
<dbReference type="SUPFAM" id="SSF54001">
    <property type="entry name" value="Cysteine proteinases"/>
    <property type="match status" value="1"/>
</dbReference>
<dbReference type="Pfam" id="PF18738">
    <property type="entry name" value="HEPN_DZIP3"/>
    <property type="match status" value="1"/>
</dbReference>
<dbReference type="SUPFAM" id="SSF50969">
    <property type="entry name" value="YVTN repeat-like/Quinoprotein amine dehydrogenase"/>
    <property type="match status" value="1"/>
</dbReference>
<dbReference type="Gene3D" id="3.40.50.300">
    <property type="entry name" value="P-loop containing nucleotide triphosphate hydrolases"/>
    <property type="match status" value="2"/>
</dbReference>